<accession>A0A1H9KTJ5</accession>
<dbReference type="RefSeq" id="WP_093288838.1">
    <property type="nucleotide sequence ID" value="NZ_FOFS01000014.1"/>
</dbReference>
<sequence>MSSPQRNGIAEEAARLVCEELLIDYRSAKLKALQRLGLPPRTPLPDNARVHEAVIAYQRLFGGEAYQKQLARMRAAAPKLMRLLAAFSPRLVGGAVNGAVTEAHHLQLHLFADQPELVDVFLLERNIDFETSERRFRYPGGREENLPVLSFDYQGLGVDLSLFEQDDLHRLPLSPQDGQPYQRLDLAAAERLAQQA</sequence>
<reference evidence="1 2" key="1">
    <citation type="submission" date="2016-10" db="EMBL/GenBank/DDBJ databases">
        <authorList>
            <person name="de Groot N.N."/>
        </authorList>
    </citation>
    <scope>NUCLEOTIDE SEQUENCE [LARGE SCALE GENOMIC DNA]</scope>
    <source>
        <strain evidence="1 2">DSM 25927</strain>
    </source>
</reference>
<dbReference type="OrthoDB" id="5294130at2"/>
<protein>
    <submittedName>
        <fullName evidence="1">Uncharacterized protein</fullName>
    </submittedName>
</protein>
<proteinExistence type="predicted"/>
<dbReference type="AlphaFoldDB" id="A0A1H9KTJ5"/>
<name>A0A1H9KTJ5_9GAMM</name>
<evidence type="ECO:0000313" key="2">
    <source>
        <dbReference type="Proteomes" id="UP000199233"/>
    </source>
</evidence>
<gene>
    <name evidence="1" type="ORF">SAMN04488038_11435</name>
</gene>
<dbReference type="Proteomes" id="UP000199233">
    <property type="component" value="Unassembled WGS sequence"/>
</dbReference>
<dbReference type="EMBL" id="FOFS01000014">
    <property type="protein sequence ID" value="SER02480.1"/>
    <property type="molecule type" value="Genomic_DNA"/>
</dbReference>
<evidence type="ECO:0000313" key="1">
    <source>
        <dbReference type="EMBL" id="SER02480.1"/>
    </source>
</evidence>
<organism evidence="1 2">
    <name type="scientific">Solimonas aquatica</name>
    <dbReference type="NCBI Taxonomy" id="489703"/>
    <lineage>
        <taxon>Bacteria</taxon>
        <taxon>Pseudomonadati</taxon>
        <taxon>Pseudomonadota</taxon>
        <taxon>Gammaproteobacteria</taxon>
        <taxon>Nevskiales</taxon>
        <taxon>Nevskiaceae</taxon>
        <taxon>Solimonas</taxon>
    </lineage>
</organism>
<keyword evidence="2" id="KW-1185">Reference proteome</keyword>
<dbReference type="STRING" id="489703.SAMN04488038_11435"/>